<dbReference type="InterPro" id="IPR007046">
    <property type="entry name" value="RNA_pol_sigma_54_core-bd"/>
</dbReference>
<keyword evidence="8" id="KW-0804">Transcription</keyword>
<dbReference type="NCBIfam" id="TIGR02395">
    <property type="entry name" value="rpoN_sigma"/>
    <property type="match status" value="1"/>
</dbReference>
<dbReference type="GO" id="GO:0001216">
    <property type="term" value="F:DNA-binding transcription activator activity"/>
    <property type="evidence" value="ECO:0007669"/>
    <property type="project" value="InterPro"/>
</dbReference>
<evidence type="ECO:0000256" key="4">
    <source>
        <dbReference type="ARBA" id="ARBA00022695"/>
    </source>
</evidence>
<evidence type="ECO:0000313" key="12">
    <source>
        <dbReference type="Proteomes" id="UP001163687"/>
    </source>
</evidence>
<dbReference type="InterPro" id="IPR007634">
    <property type="entry name" value="RNA_pol_sigma_54_DNA-bd"/>
</dbReference>
<evidence type="ECO:0000256" key="5">
    <source>
        <dbReference type="ARBA" id="ARBA00023015"/>
    </source>
</evidence>
<proteinExistence type="inferred from homology"/>
<dbReference type="Pfam" id="PF04552">
    <property type="entry name" value="Sigma54_DBD"/>
    <property type="match status" value="1"/>
</dbReference>
<organism evidence="11 12">
    <name type="scientific">Caldinitratiruptor microaerophilus</name>
    <dbReference type="NCBI Taxonomy" id="671077"/>
    <lineage>
        <taxon>Bacteria</taxon>
        <taxon>Bacillati</taxon>
        <taxon>Bacillota</taxon>
        <taxon>Clostridia</taxon>
        <taxon>Eubacteriales</taxon>
        <taxon>Symbiobacteriaceae</taxon>
        <taxon>Caldinitratiruptor</taxon>
    </lineage>
</organism>
<dbReference type="RefSeq" id="WP_264842221.1">
    <property type="nucleotide sequence ID" value="NZ_AP025628.1"/>
</dbReference>
<keyword evidence="5" id="KW-0805">Transcription regulation</keyword>
<dbReference type="PANTHER" id="PTHR32248">
    <property type="entry name" value="RNA POLYMERASE SIGMA-54 FACTOR"/>
    <property type="match status" value="1"/>
</dbReference>
<evidence type="ECO:0000256" key="1">
    <source>
        <dbReference type="ARBA" id="ARBA00008798"/>
    </source>
</evidence>
<dbReference type="GO" id="GO:0016987">
    <property type="term" value="F:sigma factor activity"/>
    <property type="evidence" value="ECO:0007669"/>
    <property type="project" value="UniProtKB-KW"/>
</dbReference>
<keyword evidence="7" id="KW-0238">DNA-binding</keyword>
<dbReference type="PROSITE" id="PS50044">
    <property type="entry name" value="SIGMA54_3"/>
    <property type="match status" value="1"/>
</dbReference>
<evidence type="ECO:0000256" key="2">
    <source>
        <dbReference type="ARBA" id="ARBA00022478"/>
    </source>
</evidence>
<dbReference type="PIRSF" id="PIRSF000774">
    <property type="entry name" value="RpoN"/>
    <property type="match status" value="1"/>
</dbReference>
<dbReference type="Pfam" id="PF04963">
    <property type="entry name" value="Sigma54_CBD"/>
    <property type="match status" value="1"/>
</dbReference>
<keyword evidence="6" id="KW-0731">Sigma factor</keyword>
<evidence type="ECO:0000256" key="8">
    <source>
        <dbReference type="ARBA" id="ARBA00023163"/>
    </source>
</evidence>
<dbReference type="GO" id="GO:0016779">
    <property type="term" value="F:nucleotidyltransferase activity"/>
    <property type="evidence" value="ECO:0007669"/>
    <property type="project" value="UniProtKB-KW"/>
</dbReference>
<dbReference type="AlphaFoldDB" id="A0AA35CPN4"/>
<evidence type="ECO:0000256" key="6">
    <source>
        <dbReference type="ARBA" id="ARBA00023082"/>
    </source>
</evidence>
<comment type="similarity">
    <text evidence="1">Belongs to the sigma-54 factor family.</text>
</comment>
<feature type="domain" description="RNA polymerase sigma factor 54 DNA-binding" evidence="9">
    <location>
        <begin position="298"/>
        <end position="455"/>
    </location>
</feature>
<dbReference type="GO" id="GO:0000428">
    <property type="term" value="C:DNA-directed RNA polymerase complex"/>
    <property type="evidence" value="ECO:0007669"/>
    <property type="project" value="UniProtKB-KW"/>
</dbReference>
<reference evidence="11" key="1">
    <citation type="submission" date="2022-03" db="EMBL/GenBank/DDBJ databases">
        <title>Complete genome sequence of Caldinitratiruptor microaerophilus.</title>
        <authorList>
            <person name="Mukaiyama R."/>
            <person name="Nishiyama T."/>
            <person name="Ueda K."/>
        </authorList>
    </citation>
    <scope>NUCLEOTIDE SEQUENCE</scope>
    <source>
        <strain evidence="11">JCM 16183</strain>
    </source>
</reference>
<evidence type="ECO:0000259" key="9">
    <source>
        <dbReference type="Pfam" id="PF04552"/>
    </source>
</evidence>
<dbReference type="EMBL" id="AP025628">
    <property type="protein sequence ID" value="BDG61586.1"/>
    <property type="molecule type" value="Genomic_DNA"/>
</dbReference>
<dbReference type="PRINTS" id="PR00045">
    <property type="entry name" value="SIGMA54FCT"/>
</dbReference>
<dbReference type="InterPro" id="IPR038709">
    <property type="entry name" value="RpoN_core-bd_sf"/>
</dbReference>
<evidence type="ECO:0000256" key="7">
    <source>
        <dbReference type="ARBA" id="ARBA00023125"/>
    </source>
</evidence>
<keyword evidence="4" id="KW-0548">Nucleotidyltransferase</keyword>
<dbReference type="Pfam" id="PF00309">
    <property type="entry name" value="Sigma54_AID"/>
    <property type="match status" value="1"/>
</dbReference>
<evidence type="ECO:0000259" key="10">
    <source>
        <dbReference type="Pfam" id="PF04963"/>
    </source>
</evidence>
<dbReference type="InterPro" id="IPR000394">
    <property type="entry name" value="RNA_pol_sigma_54"/>
</dbReference>
<dbReference type="GO" id="GO:0003677">
    <property type="term" value="F:DNA binding"/>
    <property type="evidence" value="ECO:0007669"/>
    <property type="project" value="UniProtKB-KW"/>
</dbReference>
<gene>
    <name evidence="11" type="ORF">caldi_26760</name>
</gene>
<dbReference type="PROSITE" id="PS00717">
    <property type="entry name" value="SIGMA54_1"/>
    <property type="match status" value="1"/>
</dbReference>
<dbReference type="Gene3D" id="1.10.10.1330">
    <property type="entry name" value="RNA polymerase sigma-54 factor, core-binding domain"/>
    <property type="match status" value="1"/>
</dbReference>
<dbReference type="PROSITE" id="PS00718">
    <property type="entry name" value="SIGMA54_2"/>
    <property type="match status" value="1"/>
</dbReference>
<dbReference type="Proteomes" id="UP001163687">
    <property type="component" value="Chromosome"/>
</dbReference>
<dbReference type="KEGG" id="cmic:caldi_26760"/>
<protein>
    <submittedName>
        <fullName evidence="11">RNA polymerase sigma-54 factor</fullName>
    </submittedName>
</protein>
<dbReference type="Gene3D" id="1.10.10.60">
    <property type="entry name" value="Homeodomain-like"/>
    <property type="match status" value="1"/>
</dbReference>
<keyword evidence="2" id="KW-0240">DNA-directed RNA polymerase</keyword>
<dbReference type="GO" id="GO:0006352">
    <property type="term" value="P:DNA-templated transcription initiation"/>
    <property type="evidence" value="ECO:0007669"/>
    <property type="project" value="InterPro"/>
</dbReference>
<evidence type="ECO:0000313" key="11">
    <source>
        <dbReference type="EMBL" id="BDG61586.1"/>
    </source>
</evidence>
<feature type="domain" description="RNA polymerase sigma factor 54 core-binding" evidence="10">
    <location>
        <begin position="97"/>
        <end position="282"/>
    </location>
</feature>
<name>A0AA35CPN4_9FIRM</name>
<dbReference type="PANTHER" id="PTHR32248:SF4">
    <property type="entry name" value="RNA POLYMERASE SIGMA-54 FACTOR"/>
    <property type="match status" value="1"/>
</dbReference>
<sequence length="458" mass="50485">MRLGYELALQQQQKLLMTPELRQALAILQLPVAELEQYVQQQLLENPVLEVREDGDDPVPGPGSPDLVRQWLDYLGQEPEVALPEGTEDEGDGPAGFAAPAPTLYEHLHDQLRLLDLPAPERAAARFLIDSLDENGYLTLDLEEAAAACGQPLPVVLRALRTVQGLDPVGVGARSLEECLLLQWEVVGDGNPLVPLLIRAHLNDLAAGRIGRIAEALGVTPGAVQRAADALRALDPKPGRRFGRPGDTRYIYPDVVVERVGPDFVVLVNEAPSARLVLSPSYRRLLAAGAGVDPETRSFLERKLHSALWLLRSIEQRRMTLLRVTEAIVRLQRPFFERGPRHLQPLTLRQVAAELGVHESTVSRATAGKYVQTPHGLFELKFFFASGVESHDGGISAESVKRLIADLVAAENPLRPMSDQEIARALARQGVRISRRTVAKYREEAGIPSSARRRRYES</sequence>
<keyword evidence="3" id="KW-0808">Transferase</keyword>
<accession>A0AA35CPN4</accession>
<keyword evidence="12" id="KW-1185">Reference proteome</keyword>
<evidence type="ECO:0000256" key="3">
    <source>
        <dbReference type="ARBA" id="ARBA00022679"/>
    </source>
</evidence>